<reference evidence="1" key="2">
    <citation type="submission" date="2020-09" db="EMBL/GenBank/DDBJ databases">
        <authorList>
            <person name="Sun Q."/>
            <person name="Kim S."/>
        </authorList>
    </citation>
    <scope>NUCLEOTIDE SEQUENCE</scope>
    <source>
        <strain evidence="1">KCTC 42650</strain>
    </source>
</reference>
<sequence>MNTKYTFHIGAYTPETIPMARLAQYMHALASLMGNGNAVHFDHLETGSTKLVTKVDNEDAPKVATNLRLVRNGEGSVDATKAAAEINRLLAEDNAAGRLYEGDDTTAEIIAFPGVNKVAEVVFGPFNQEGTLDGILISVSGADETVHIQLQNGSTRFTGIDTTRDVARRMAKHMYEPVRVEGVGRWLRDHDGKWLLKRFRVSEFTILTNDSLKDTVRMLREIDGSEWKDLDDPLASARLMRDKGNGLH</sequence>
<comment type="caution">
    <text evidence="1">The sequence shown here is derived from an EMBL/GenBank/DDBJ whole genome shotgun (WGS) entry which is preliminary data.</text>
</comment>
<dbReference type="RefSeq" id="WP_189680954.1">
    <property type="nucleotide sequence ID" value="NZ_BNCJ01000009.1"/>
</dbReference>
<dbReference type="AlphaFoldDB" id="A0A8J3GZS4"/>
<gene>
    <name evidence="1" type="ORF">GCM10017056_30400</name>
</gene>
<keyword evidence="2" id="KW-1185">Reference proteome</keyword>
<reference evidence="1" key="1">
    <citation type="journal article" date="2014" name="Int. J. Syst. Evol. Microbiol.">
        <title>Complete genome sequence of Corynebacterium casei LMG S-19264T (=DSM 44701T), isolated from a smear-ripened cheese.</title>
        <authorList>
            <consortium name="US DOE Joint Genome Institute (JGI-PGF)"/>
            <person name="Walter F."/>
            <person name="Albersmeier A."/>
            <person name="Kalinowski J."/>
            <person name="Ruckert C."/>
        </authorList>
    </citation>
    <scope>NUCLEOTIDE SEQUENCE</scope>
    <source>
        <strain evidence="1">KCTC 42650</strain>
    </source>
</reference>
<organism evidence="1 2">
    <name type="scientific">Seohaeicola zhoushanensis</name>
    <dbReference type="NCBI Taxonomy" id="1569283"/>
    <lineage>
        <taxon>Bacteria</taxon>
        <taxon>Pseudomonadati</taxon>
        <taxon>Pseudomonadota</taxon>
        <taxon>Alphaproteobacteria</taxon>
        <taxon>Rhodobacterales</taxon>
        <taxon>Roseobacteraceae</taxon>
        <taxon>Seohaeicola</taxon>
    </lineage>
</organism>
<evidence type="ECO:0000313" key="1">
    <source>
        <dbReference type="EMBL" id="GHF56877.1"/>
    </source>
</evidence>
<evidence type="ECO:0000313" key="2">
    <source>
        <dbReference type="Proteomes" id="UP000626220"/>
    </source>
</evidence>
<dbReference type="EMBL" id="BNCJ01000009">
    <property type="protein sequence ID" value="GHF56877.1"/>
    <property type="molecule type" value="Genomic_DNA"/>
</dbReference>
<proteinExistence type="predicted"/>
<dbReference type="Proteomes" id="UP000626220">
    <property type="component" value="Unassembled WGS sequence"/>
</dbReference>
<name>A0A8J3GZS4_9RHOB</name>
<accession>A0A8J3GZS4</accession>
<protein>
    <submittedName>
        <fullName evidence="1">Uncharacterized protein</fullName>
    </submittedName>
</protein>